<evidence type="ECO:0000313" key="1">
    <source>
        <dbReference type="EMBL" id="QEE15413.1"/>
    </source>
</evidence>
<organism evidence="1 2">
    <name type="scientific">Promethearchaeum syntrophicum</name>
    <dbReference type="NCBI Taxonomy" id="2594042"/>
    <lineage>
        <taxon>Archaea</taxon>
        <taxon>Promethearchaeati</taxon>
        <taxon>Promethearchaeota</taxon>
        <taxon>Promethearchaeia</taxon>
        <taxon>Promethearchaeales</taxon>
        <taxon>Promethearchaeaceae</taxon>
        <taxon>Promethearchaeum</taxon>
    </lineage>
</organism>
<reference evidence="1 2" key="1">
    <citation type="journal article" date="2020" name="Nature">
        <title>Isolation of an archaeon at the prokaryote-eukaryote interface.</title>
        <authorList>
            <person name="Imachi H."/>
            <person name="Nobu M.K."/>
            <person name="Nakahara N."/>
            <person name="Morono Y."/>
            <person name="Ogawara M."/>
            <person name="Takaki Y."/>
            <person name="Takano Y."/>
            <person name="Uematsu K."/>
            <person name="Ikuta T."/>
            <person name="Ito M."/>
            <person name="Matsui Y."/>
            <person name="Miyazaki M."/>
            <person name="Murata K."/>
            <person name="Saito Y."/>
            <person name="Sakai S."/>
            <person name="Song C."/>
            <person name="Tasumi E."/>
            <person name="Yamanaka Y."/>
            <person name="Yamaguchi T."/>
            <person name="Kamagata Y."/>
            <person name="Tamaki H."/>
            <person name="Takai K."/>
        </authorList>
    </citation>
    <scope>NUCLEOTIDE SEQUENCE [LARGE SCALE GENOMIC DNA]</scope>
    <source>
        <strain evidence="1 2">MK-D1</strain>
    </source>
</reference>
<dbReference type="KEGG" id="psyt:DSAG12_01238"/>
<accession>A0A5B9D8M0</accession>
<dbReference type="Proteomes" id="UP000321408">
    <property type="component" value="Chromosome"/>
</dbReference>
<dbReference type="GeneID" id="41329230"/>
<protein>
    <submittedName>
        <fullName evidence="1">Uncharacterized protein</fullName>
    </submittedName>
</protein>
<reference evidence="1 2" key="2">
    <citation type="journal article" date="2024" name="Int. J. Syst. Evol. Microbiol.">
        <title>Promethearchaeum syntrophicum gen. nov., sp. nov., an anaerobic, obligately syntrophic archaeon, the first isolate of the lineage 'Asgard' archaea, and proposal of the new archaeal phylum Promethearchaeota phyl. nov. and kingdom Promethearchaeati regn. nov.</title>
        <authorList>
            <person name="Imachi H."/>
            <person name="Nobu M.K."/>
            <person name="Kato S."/>
            <person name="Takaki Y."/>
            <person name="Miyazaki M."/>
            <person name="Miyata M."/>
            <person name="Ogawara M."/>
            <person name="Saito Y."/>
            <person name="Sakai S."/>
            <person name="Tahara Y.O."/>
            <person name="Takano Y."/>
            <person name="Tasumi E."/>
            <person name="Uematsu K."/>
            <person name="Yoshimura T."/>
            <person name="Itoh T."/>
            <person name="Ohkuma M."/>
            <person name="Takai K."/>
        </authorList>
    </citation>
    <scope>NUCLEOTIDE SEQUENCE [LARGE SCALE GENOMIC DNA]</scope>
    <source>
        <strain evidence="1 2">MK-D1</strain>
    </source>
</reference>
<evidence type="ECO:0000313" key="2">
    <source>
        <dbReference type="Proteomes" id="UP000321408"/>
    </source>
</evidence>
<name>A0A5B9D8M0_9ARCH</name>
<dbReference type="RefSeq" id="WP_147662321.1">
    <property type="nucleotide sequence ID" value="NZ_CP042905.2"/>
</dbReference>
<dbReference type="EMBL" id="CP042905">
    <property type="protein sequence ID" value="QEE15413.1"/>
    <property type="molecule type" value="Genomic_DNA"/>
</dbReference>
<proteinExistence type="predicted"/>
<keyword evidence="2" id="KW-1185">Reference proteome</keyword>
<gene>
    <name evidence="1" type="ORF">DSAG12_01238</name>
</gene>
<dbReference type="AlphaFoldDB" id="A0A5B9D8M0"/>
<sequence>MLKNENIFLKSNEIKFNFRKNKDSLILSPIIISEDGANQILKKISDILNELQVFDENYINFDDRSEIEEIFGLPYRETFACFGYLIKQDKIKIVNSSGSKVLFEIIE</sequence>